<dbReference type="PANTHER" id="PTHR34978">
    <property type="entry name" value="POSSIBLE SENSOR-TRANSDUCER PROTEIN BLAR"/>
    <property type="match status" value="1"/>
</dbReference>
<accession>A0A4R0MVX1</accession>
<dbReference type="EMBL" id="SJSK01000003">
    <property type="protein sequence ID" value="TCC90352.1"/>
    <property type="molecule type" value="Genomic_DNA"/>
</dbReference>
<feature type="transmembrane region" description="Helical" evidence="1">
    <location>
        <begin position="194"/>
        <end position="214"/>
    </location>
</feature>
<dbReference type="Gene3D" id="3.30.2010.10">
    <property type="entry name" value="Metalloproteases ('zincins'), catalytic domain"/>
    <property type="match status" value="1"/>
</dbReference>
<protein>
    <submittedName>
        <fullName evidence="3">M56 family metallopeptidase</fullName>
    </submittedName>
</protein>
<evidence type="ECO:0000313" key="3">
    <source>
        <dbReference type="EMBL" id="TCC90352.1"/>
    </source>
</evidence>
<comment type="caution">
    <text evidence="3">The sequence shown here is derived from an EMBL/GenBank/DDBJ whole genome shotgun (WGS) entry which is preliminary data.</text>
</comment>
<keyword evidence="1" id="KW-1133">Transmembrane helix</keyword>
<feature type="domain" description="Peptidase M56" evidence="2">
    <location>
        <begin position="44"/>
        <end position="307"/>
    </location>
</feature>
<dbReference type="InterPro" id="IPR008756">
    <property type="entry name" value="Peptidase_M56"/>
</dbReference>
<keyword evidence="1" id="KW-0812">Transmembrane</keyword>
<evidence type="ECO:0000256" key="1">
    <source>
        <dbReference type="SAM" id="Phobius"/>
    </source>
</evidence>
<dbReference type="Pfam" id="PF05569">
    <property type="entry name" value="Peptidase_M56"/>
    <property type="match status" value="1"/>
</dbReference>
<organism evidence="3 4">
    <name type="scientific">Pedobacter frigiditerrae</name>
    <dbReference type="NCBI Taxonomy" id="2530452"/>
    <lineage>
        <taxon>Bacteria</taxon>
        <taxon>Pseudomonadati</taxon>
        <taxon>Bacteroidota</taxon>
        <taxon>Sphingobacteriia</taxon>
        <taxon>Sphingobacteriales</taxon>
        <taxon>Sphingobacteriaceae</taxon>
        <taxon>Pedobacter</taxon>
    </lineage>
</organism>
<dbReference type="OrthoDB" id="15218at2"/>
<feature type="transmembrane region" description="Helical" evidence="1">
    <location>
        <begin position="20"/>
        <end position="40"/>
    </location>
</feature>
<feature type="transmembrane region" description="Helical" evidence="1">
    <location>
        <begin position="324"/>
        <end position="342"/>
    </location>
</feature>
<dbReference type="AlphaFoldDB" id="A0A4R0MVX1"/>
<sequence>MDFSFANIPDEIIKAIGNTLIHSLWQGLLLAAFAGLVITFTRKSSSVSRYNLLVSGLVVFCCTIIFTFSSQLENEKLLKLTANDGERTVIVTKTPFLPSVDVSVSENQILGFVNTHLNTIVLIWFVFVLIKTLQLLAGLRGLNELRDKAVLIVEVNLQHKLKALTTKMGIKQTVRIAESAMVKVPMVIGHLKPLILIPVGMLIALPPAAIEAILVHELAHISRKDYLVNLMVSLIEVIFFFNPAVLWLAKLIRTEREHCCDEMVVAQTSSKSDYIEALIACQEYNLSSPNYAMALSGSKNHLLGRVKRMLYKNNQSLNMMEKSLLSICLVAAGFATVAFSNVDKITKIVHQVAKNVNKTSHESVTKTEQEEKTAILNLQQNITAPITANINVIDTTKYKIYKPSEIGNQTSVMIANGDVKTRLLKQDGTLYQVNMKNKRVFSVQVNGLPVPLGQQQKYTALVDSLQSLKTSLPTMDAIQQRLDYLGAKLDYQADSLKKYGSVKNEYQPYKEVYDAHVSIPINVNIPVNMKIDNQRDLSGQILEAILKDGLVSTVKSYKLTATALIVNGKKIPDQAFKAFKDKNIQNIQQGTTVYYNFNTNTTTN</sequence>
<dbReference type="CDD" id="cd07341">
    <property type="entry name" value="M56_BlaR1_MecR1_like"/>
    <property type="match status" value="1"/>
</dbReference>
<reference evidence="3 4" key="1">
    <citation type="submission" date="2019-02" db="EMBL/GenBank/DDBJ databases">
        <title>Pedobacter sp. RP-1-13 sp. nov., isolated from Arctic soil.</title>
        <authorList>
            <person name="Dahal R.H."/>
        </authorList>
    </citation>
    <scope>NUCLEOTIDE SEQUENCE [LARGE SCALE GENOMIC DNA]</scope>
    <source>
        <strain evidence="3 4">RP-1-13</strain>
    </source>
</reference>
<dbReference type="InterPro" id="IPR052173">
    <property type="entry name" value="Beta-lactam_resp_regulator"/>
</dbReference>
<keyword evidence="4" id="KW-1185">Reference proteome</keyword>
<dbReference type="Proteomes" id="UP000292884">
    <property type="component" value="Unassembled WGS sequence"/>
</dbReference>
<proteinExistence type="predicted"/>
<evidence type="ECO:0000313" key="4">
    <source>
        <dbReference type="Proteomes" id="UP000292884"/>
    </source>
</evidence>
<evidence type="ECO:0000259" key="2">
    <source>
        <dbReference type="Pfam" id="PF05569"/>
    </source>
</evidence>
<keyword evidence="1" id="KW-0472">Membrane</keyword>
<feature type="transmembrane region" description="Helical" evidence="1">
    <location>
        <begin position="120"/>
        <end position="139"/>
    </location>
</feature>
<feature type="transmembrane region" description="Helical" evidence="1">
    <location>
        <begin position="226"/>
        <end position="248"/>
    </location>
</feature>
<dbReference type="RefSeq" id="WP_131553753.1">
    <property type="nucleotide sequence ID" value="NZ_SJSK01000003.1"/>
</dbReference>
<name>A0A4R0MVX1_9SPHI</name>
<feature type="transmembrane region" description="Helical" evidence="1">
    <location>
        <begin position="52"/>
        <end position="72"/>
    </location>
</feature>
<dbReference type="PANTHER" id="PTHR34978:SF3">
    <property type="entry name" value="SLR0241 PROTEIN"/>
    <property type="match status" value="1"/>
</dbReference>
<gene>
    <name evidence="3" type="ORF">EZ428_13830</name>
</gene>